<dbReference type="Proteomes" id="UP000645217">
    <property type="component" value="Unassembled WGS sequence"/>
</dbReference>
<reference evidence="1" key="1">
    <citation type="journal article" date="2014" name="Int. J. Syst. Evol. Microbiol.">
        <title>Complete genome sequence of Corynebacterium casei LMG S-19264T (=DSM 44701T), isolated from a smear-ripened cheese.</title>
        <authorList>
            <consortium name="US DOE Joint Genome Institute (JGI-PGF)"/>
            <person name="Walter F."/>
            <person name="Albersmeier A."/>
            <person name="Kalinowski J."/>
            <person name="Ruckert C."/>
        </authorList>
    </citation>
    <scope>NUCLEOTIDE SEQUENCE</scope>
    <source>
        <strain evidence="1">JCM 13064</strain>
    </source>
</reference>
<accession>A0A917QZQ8</accession>
<reference evidence="1" key="2">
    <citation type="submission" date="2020-09" db="EMBL/GenBank/DDBJ databases">
        <authorList>
            <person name="Sun Q."/>
            <person name="Ohkuma M."/>
        </authorList>
    </citation>
    <scope>NUCLEOTIDE SEQUENCE</scope>
    <source>
        <strain evidence="1">JCM 13064</strain>
    </source>
</reference>
<dbReference type="EMBL" id="BMNT01000011">
    <property type="protein sequence ID" value="GGK80638.1"/>
    <property type="molecule type" value="Genomic_DNA"/>
</dbReference>
<protein>
    <recommendedName>
        <fullName evidence="3">Zinc-ribbon domain-containing protein</fullName>
    </recommendedName>
</protein>
<organism evidence="1 2">
    <name type="scientific">Sphaerisporangium melleum</name>
    <dbReference type="NCBI Taxonomy" id="321316"/>
    <lineage>
        <taxon>Bacteria</taxon>
        <taxon>Bacillati</taxon>
        <taxon>Actinomycetota</taxon>
        <taxon>Actinomycetes</taxon>
        <taxon>Streptosporangiales</taxon>
        <taxon>Streptosporangiaceae</taxon>
        <taxon>Sphaerisporangium</taxon>
    </lineage>
</organism>
<evidence type="ECO:0008006" key="3">
    <source>
        <dbReference type="Google" id="ProtNLM"/>
    </source>
</evidence>
<name>A0A917QZQ8_9ACTN</name>
<comment type="caution">
    <text evidence="1">The sequence shown here is derived from an EMBL/GenBank/DDBJ whole genome shotgun (WGS) entry which is preliminary data.</text>
</comment>
<sequence>MRKGGFEPLVPYPGRSVTPWQSRCLAQGHITYPTLNNVKDKGTGCDSCRLDKVRAAWLEKEAPRAIIDMKKEGFIPVAPYPGSRERWPSVHTACGQLRHPRLDSVRRGHVGCKPCAMRIVGDRMLAANSAQAIADIMEVGVEPTAPYPGTGKAWPGTCLVCLAEVAPRLGNIRAGGGPCQKCAGNAPLDPEAAATEMLAAGFEPQGPYTNMGSPWKCLCLVCKTVQNPRLKHVRNGIGCANCVGLAPTDPAKAAAYMMERGFIPLTPFPGSVNKPWLCTCNDCGREIRPRMANLYRPGHGCRFCATGGIDYDAPALVYVVLHRQLGAVKVGVTGAGLRYDRIHEHQRHGWDAYRSQLFDTGELAERTEQAVIAQLRARGLQPFLSATDMPQRGWTETFARGVLPEEEMWKLVQTVAE</sequence>
<evidence type="ECO:0000313" key="1">
    <source>
        <dbReference type="EMBL" id="GGK80638.1"/>
    </source>
</evidence>
<evidence type="ECO:0000313" key="2">
    <source>
        <dbReference type="Proteomes" id="UP000645217"/>
    </source>
</evidence>
<gene>
    <name evidence="1" type="ORF">GCM10007964_24110</name>
</gene>
<dbReference type="AlphaFoldDB" id="A0A917QZQ8"/>
<proteinExistence type="predicted"/>
<keyword evidence="2" id="KW-1185">Reference proteome</keyword>